<proteinExistence type="inferred from homology"/>
<dbReference type="PANTHER" id="PTHR30572:SF4">
    <property type="entry name" value="ABC TRANSPORTER PERMEASE YTRF"/>
    <property type="match status" value="1"/>
</dbReference>
<feature type="transmembrane region" description="Helical" evidence="7">
    <location>
        <begin position="752"/>
        <end position="774"/>
    </location>
</feature>
<dbReference type="Proteomes" id="UP000306509">
    <property type="component" value="Unassembled WGS sequence"/>
</dbReference>
<dbReference type="Pfam" id="PF02687">
    <property type="entry name" value="FtsX"/>
    <property type="match status" value="2"/>
</dbReference>
<dbReference type="InterPro" id="IPR050250">
    <property type="entry name" value="Macrolide_Exporter_MacB"/>
</dbReference>
<gene>
    <name evidence="9" type="primary">macB_1</name>
    <name evidence="9" type="ORF">DSM106044_00661</name>
</gene>
<dbReference type="EMBL" id="QGQD01000015">
    <property type="protein sequence ID" value="TLD02419.1"/>
    <property type="molecule type" value="Genomic_DNA"/>
</dbReference>
<keyword evidence="3 7" id="KW-0812">Transmembrane</keyword>
<evidence type="ECO:0000313" key="9">
    <source>
        <dbReference type="EMBL" id="TLD02419.1"/>
    </source>
</evidence>
<evidence type="ECO:0000256" key="3">
    <source>
        <dbReference type="ARBA" id="ARBA00022692"/>
    </source>
</evidence>
<keyword evidence="9" id="KW-0547">Nucleotide-binding</keyword>
<keyword evidence="9" id="KW-0067">ATP-binding</keyword>
<feature type="transmembrane region" description="Helical" evidence="7">
    <location>
        <begin position="381"/>
        <end position="403"/>
    </location>
</feature>
<feature type="transmembrane region" description="Helical" evidence="7">
    <location>
        <begin position="326"/>
        <end position="348"/>
    </location>
</feature>
<dbReference type="GO" id="GO:0005886">
    <property type="term" value="C:plasma membrane"/>
    <property type="evidence" value="ECO:0007669"/>
    <property type="project" value="UniProtKB-SubCell"/>
</dbReference>
<evidence type="ECO:0000313" key="10">
    <source>
        <dbReference type="Proteomes" id="UP000306509"/>
    </source>
</evidence>
<dbReference type="GO" id="GO:0005524">
    <property type="term" value="F:ATP binding"/>
    <property type="evidence" value="ECO:0007669"/>
    <property type="project" value="UniProtKB-KW"/>
</dbReference>
<dbReference type="RefSeq" id="WP_138001777.1">
    <property type="nucleotide sequence ID" value="NZ_QGQD01000015.1"/>
</dbReference>
<accession>A0A4U8QCG9</accession>
<comment type="similarity">
    <text evidence="6">Belongs to the ABC-4 integral membrane protein family.</text>
</comment>
<comment type="caution">
    <text evidence="9">The sequence shown here is derived from an EMBL/GenBank/DDBJ whole genome shotgun (WGS) entry which is preliminary data.</text>
</comment>
<organism evidence="9 10">
    <name type="scientific">Robinsoniella peoriensis</name>
    <dbReference type="NCBI Taxonomy" id="180332"/>
    <lineage>
        <taxon>Bacteria</taxon>
        <taxon>Bacillati</taxon>
        <taxon>Bacillota</taxon>
        <taxon>Clostridia</taxon>
        <taxon>Lachnospirales</taxon>
        <taxon>Lachnospiraceae</taxon>
        <taxon>Robinsoniella</taxon>
    </lineage>
</organism>
<dbReference type="AlphaFoldDB" id="A0A4U8QCG9"/>
<name>A0A4U8QCG9_9FIRM</name>
<feature type="transmembrane region" description="Helical" evidence="7">
    <location>
        <begin position="699"/>
        <end position="717"/>
    </location>
</feature>
<sequence>MKSYYSFSWKEIKAQKVTSALILIAIILSTMMTTVVGQSIGILQALREQQASMLNGIRYASFHSLKENEKDSLLEEPDLSWAGANITIGISRMENSGLNLQLREYDQNDLGAYPSALSLESGRLPEKAGEIALPSDVLELLELEGKLGSSIRLDLSISLLQDSEAPYQYQAEFTLCGILKPNYTGYVSGTTTGAVGAGTAKELLPEKYQMYSVDFITASRQEFQNVLDRLADKYQADEKLIQYNWVYLDALNISYRGTAENTREAAGFSFMAMSGVMVGILVLLAAGLVIYNILKISINKKIREYGILRAIGAVPGQLYNLVARQLLLLCGLGIPIGAIAGILSAGGITKAATTLFSPSIFMTQSQEELSNLIGQNSSGKILPLLISIFITLAFACIAAIPAARYAANVAPTLAMAGSCTKVKRKNRRKRKIRSFEAFFARLNLKRSPGRSIITILSLVMSITVFVALTSFSSLLDASKGVQDMHRGDYAVTNENIGFAPKVIDDLKKRADIESVSTLKYSIYNQKEDGSLDIAASFQLKQSYETLQIIGIDEEWLKSLMPGMTDKQMEDLKEGKSCLVKNPIAVAVEGKTFEGTALNPGDQIKIADLPLQVEGNCQQITLSGEGFTNGVQIIVFDQVYDKLTGKSSYSEIYPRFLKTVEETETDQIIDEICKENPGSHSISYKKTDQQLEESYAQVKWLAWGLIFFIGMIGLLNIINTTYTSIHTRITEIGVQRAIGMSSRSLYKTFLWEGAYYAVIASVIGAVLGYICTIFINAATTDTIQITAVPVMAILQAAAVSVIACLAATCIPLRKIARMSIVESIESVE</sequence>
<keyword evidence="9" id="KW-0378">Hydrolase</keyword>
<comment type="subcellular location">
    <subcellularLocation>
        <location evidence="1">Cell membrane</location>
        <topology evidence="1">Multi-pass membrane protein</topology>
    </subcellularLocation>
</comment>
<evidence type="ECO:0000256" key="1">
    <source>
        <dbReference type="ARBA" id="ARBA00004651"/>
    </source>
</evidence>
<feature type="transmembrane region" description="Helical" evidence="7">
    <location>
        <begin position="451"/>
        <end position="475"/>
    </location>
</feature>
<keyword evidence="10" id="KW-1185">Reference proteome</keyword>
<protein>
    <submittedName>
        <fullName evidence="9">Macrolide export ATP-binding/permease protein MacB</fullName>
        <ecNumber evidence="9">3.6.3.-</ecNumber>
    </submittedName>
</protein>
<keyword evidence="4 7" id="KW-1133">Transmembrane helix</keyword>
<evidence type="ECO:0000256" key="7">
    <source>
        <dbReference type="SAM" id="Phobius"/>
    </source>
</evidence>
<dbReference type="GO" id="GO:0022857">
    <property type="term" value="F:transmembrane transporter activity"/>
    <property type="evidence" value="ECO:0007669"/>
    <property type="project" value="TreeGrafter"/>
</dbReference>
<dbReference type="EC" id="3.6.3.-" evidence="9"/>
<dbReference type="STRING" id="180332.GCA_000797495_04187"/>
<evidence type="ECO:0000256" key="5">
    <source>
        <dbReference type="ARBA" id="ARBA00023136"/>
    </source>
</evidence>
<evidence type="ECO:0000256" key="4">
    <source>
        <dbReference type="ARBA" id="ARBA00022989"/>
    </source>
</evidence>
<dbReference type="InterPro" id="IPR003838">
    <property type="entry name" value="ABC3_permease_C"/>
</dbReference>
<feature type="domain" description="ABC3 transporter permease C-terminal" evidence="8">
    <location>
        <begin position="704"/>
        <end position="819"/>
    </location>
</feature>
<feature type="transmembrane region" description="Helical" evidence="7">
    <location>
        <begin position="270"/>
        <end position="294"/>
    </location>
</feature>
<feature type="domain" description="ABC3 transporter permease C-terminal" evidence="8">
    <location>
        <begin position="277"/>
        <end position="407"/>
    </location>
</feature>
<keyword evidence="5 7" id="KW-0472">Membrane</keyword>
<evidence type="ECO:0000259" key="8">
    <source>
        <dbReference type="Pfam" id="PF02687"/>
    </source>
</evidence>
<dbReference type="PANTHER" id="PTHR30572">
    <property type="entry name" value="MEMBRANE COMPONENT OF TRANSPORTER-RELATED"/>
    <property type="match status" value="1"/>
</dbReference>
<evidence type="ECO:0000256" key="2">
    <source>
        <dbReference type="ARBA" id="ARBA00022475"/>
    </source>
</evidence>
<feature type="transmembrane region" description="Helical" evidence="7">
    <location>
        <begin position="786"/>
        <end position="809"/>
    </location>
</feature>
<evidence type="ECO:0000256" key="6">
    <source>
        <dbReference type="ARBA" id="ARBA00038076"/>
    </source>
</evidence>
<reference evidence="9 10" key="1">
    <citation type="journal article" date="2019" name="Anaerobe">
        <title>Detection of Robinsoniella peoriensis in multiple bone samples of a trauma patient.</title>
        <authorList>
            <person name="Schrottner P."/>
            <person name="Hartwich K."/>
            <person name="Bunk B."/>
            <person name="Schober I."/>
            <person name="Helbig S."/>
            <person name="Rudolph W.W."/>
            <person name="Gunzer F."/>
        </authorList>
    </citation>
    <scope>NUCLEOTIDE SEQUENCE [LARGE SCALE GENOMIC DNA]</scope>
    <source>
        <strain evidence="9 10">DSM 106044</strain>
    </source>
</reference>
<dbReference type="GO" id="GO:0016787">
    <property type="term" value="F:hydrolase activity"/>
    <property type="evidence" value="ECO:0007669"/>
    <property type="project" value="UniProtKB-KW"/>
</dbReference>
<keyword evidence="2" id="KW-1003">Cell membrane</keyword>